<sequence>MEIEGSGRVVFDGGGDLPAGQRFPTTVYRRPPFFSSDVVVPGRQEDHVPPEAVAALARRFEEAHFFELADSDLAMVTDAPHYSLTLETDRGTKHVEDYAGTGMGMPAVVKTLEDEVDRVADTARWVNGAPGLVDWLAATGFDFTSVSAAAIALHGPDVPPTETLLSMIDRGLPLETVTKGRDGQSNSLLGLDLLRDAIKEGRAPVFQRLVAAGWLARLRPGEASHLFARWAAACDPALAEAAVAAGIPVDAVTVAEPSRQNVGGQTALASLQSFRWKSRDARLATAKRLLALGADPNHRDRRGRTPLFEADDLDMVETLLANGADVTIRDENGLGPVFATWNDAIAVRLLRAGASPDGRDEDGHTLAERTVLYAMPATARWLAAHSSK</sequence>
<dbReference type="Proteomes" id="UP000197153">
    <property type="component" value="Chromosome 1"/>
</dbReference>
<dbReference type="Pfam" id="PF20033">
    <property type="entry name" value="DUF6438"/>
    <property type="match status" value="1"/>
</dbReference>
<keyword evidence="2" id="KW-0040">ANK repeat</keyword>
<evidence type="ECO:0000256" key="2">
    <source>
        <dbReference type="ARBA" id="ARBA00023043"/>
    </source>
</evidence>
<dbReference type="KEGG" id="nao:Y958_07930"/>
<proteinExistence type="predicted"/>
<keyword evidence="5" id="KW-1185">Reference proteome</keyword>
<dbReference type="InterPro" id="IPR002110">
    <property type="entry name" value="Ankyrin_rpt"/>
</dbReference>
<dbReference type="PANTHER" id="PTHR24134">
    <property type="entry name" value="ANKYRIN REPEAT-CONTAINING PROTEIN DDB_G0279043"/>
    <property type="match status" value="1"/>
</dbReference>
<evidence type="ECO:0000313" key="5">
    <source>
        <dbReference type="Proteomes" id="UP000197153"/>
    </source>
</evidence>
<protein>
    <recommendedName>
        <fullName evidence="3">DUF6438 domain-containing protein</fullName>
    </recommendedName>
</protein>
<accession>A0A248JPR9</accession>
<evidence type="ECO:0000313" key="4">
    <source>
        <dbReference type="EMBL" id="ASG20743.1"/>
    </source>
</evidence>
<dbReference type="InterPro" id="IPR045497">
    <property type="entry name" value="DUF6438"/>
</dbReference>
<reference evidence="4 5" key="1">
    <citation type="submission" date="2017-06" db="EMBL/GenBank/DDBJ databases">
        <title>Complete genome sequence of Nitrospirillum amazonense strain CBAmC, an endophytic nitrogen-fixing and plant growth-promoting bacterium, isolated from sugarcane.</title>
        <authorList>
            <person name="Schwab S."/>
            <person name="dos Santos Teixeira K.R."/>
            <person name="Simoes Araujo J.L."/>
            <person name="Soares Vidal M."/>
            <person name="Borges de Freitas H.R."/>
            <person name="Rivello Crivelaro A.L."/>
            <person name="Bueno de Camargo Nunes A."/>
            <person name="dos Santos C.M."/>
            <person name="Palmeira da Silva Rosa D."/>
            <person name="da Silva Padilha D."/>
            <person name="da Silva E."/>
            <person name="Araujo Terra L."/>
            <person name="Soares Mendes V."/>
            <person name="Farinelli L."/>
            <person name="Magalhaes Cruz L."/>
            <person name="Baldani J.I."/>
        </authorList>
    </citation>
    <scope>NUCLEOTIDE SEQUENCE [LARGE SCALE GENOMIC DNA]</scope>
    <source>
        <strain evidence="4 5">CBAmC</strain>
    </source>
</reference>
<gene>
    <name evidence="4" type="ORF">Y958_07930</name>
</gene>
<dbReference type="Pfam" id="PF00023">
    <property type="entry name" value="Ank"/>
    <property type="match status" value="1"/>
</dbReference>
<evidence type="ECO:0000256" key="1">
    <source>
        <dbReference type="ARBA" id="ARBA00022737"/>
    </source>
</evidence>
<organism evidence="4 5">
    <name type="scientific">Nitrospirillum viridazoti CBAmc</name>
    <dbReference type="NCBI Taxonomy" id="1441467"/>
    <lineage>
        <taxon>Bacteria</taxon>
        <taxon>Pseudomonadati</taxon>
        <taxon>Pseudomonadota</taxon>
        <taxon>Alphaproteobacteria</taxon>
        <taxon>Rhodospirillales</taxon>
        <taxon>Azospirillaceae</taxon>
        <taxon>Nitrospirillum</taxon>
        <taxon>Nitrospirillum viridazoti</taxon>
    </lineage>
</organism>
<dbReference type="SUPFAM" id="SSF48403">
    <property type="entry name" value="Ankyrin repeat"/>
    <property type="match status" value="1"/>
</dbReference>
<dbReference type="EMBL" id="CP022110">
    <property type="protein sequence ID" value="ASG20743.1"/>
    <property type="molecule type" value="Genomic_DNA"/>
</dbReference>
<name>A0A248JPR9_9PROT</name>
<dbReference type="Gene3D" id="1.25.40.20">
    <property type="entry name" value="Ankyrin repeat-containing domain"/>
    <property type="match status" value="1"/>
</dbReference>
<dbReference type="InterPro" id="IPR036770">
    <property type="entry name" value="Ankyrin_rpt-contain_sf"/>
</dbReference>
<dbReference type="AlphaFoldDB" id="A0A248JPR9"/>
<feature type="domain" description="DUF6438" evidence="3">
    <location>
        <begin position="2"/>
        <end position="119"/>
    </location>
</feature>
<evidence type="ECO:0000259" key="3">
    <source>
        <dbReference type="Pfam" id="PF20033"/>
    </source>
</evidence>
<dbReference type="PANTHER" id="PTHR24134:SF9">
    <property type="entry name" value="ANKYRIN REPEAT AND SOCS BOX PROTEIN 8"/>
    <property type="match status" value="1"/>
</dbReference>
<keyword evidence="1" id="KW-0677">Repeat</keyword>